<comment type="cofactor">
    <cofactor evidence="3 17">
        <name>Zn(2+)</name>
        <dbReference type="ChEBI" id="CHEBI:29105"/>
    </cofactor>
</comment>
<comment type="subcellular location">
    <subcellularLocation>
        <location evidence="4 14">Cytoplasm</location>
    </subcellularLocation>
</comment>
<dbReference type="InterPro" id="IPR006543">
    <property type="entry name" value="Histidinol-phos"/>
</dbReference>
<comment type="pathway">
    <text evidence="5">Nucleotide-sugar biosynthesis; ADP-L-glycero-beta-D-manno-heptose biosynthesis; ADP-L-glycero-beta-D-manno-heptose from D-glycero-beta-D-manno-heptose 7-phosphate: step 2/4.</text>
</comment>
<feature type="site" description="Stabilizes the phosphoryl group" evidence="16">
    <location>
        <position position="50"/>
    </location>
</feature>
<feature type="binding site" evidence="17">
    <location>
        <position position="7"/>
    </location>
    <ligand>
        <name>Mg(2+)</name>
        <dbReference type="ChEBI" id="CHEBI:18420"/>
    </ligand>
</feature>
<comment type="similarity">
    <text evidence="13 14">Belongs to the gmhB family.</text>
</comment>
<dbReference type="FunFam" id="3.40.50.1000:FF:000168">
    <property type="entry name" value="D,D-heptose 1,7-bisphosphate phosphatase"/>
    <property type="match status" value="1"/>
</dbReference>
<dbReference type="GO" id="GO:0046872">
    <property type="term" value="F:metal ion binding"/>
    <property type="evidence" value="ECO:0007669"/>
    <property type="project" value="UniProtKB-KW"/>
</dbReference>
<evidence type="ECO:0000256" key="17">
    <source>
        <dbReference type="PIRSR" id="PIRSR004682-4"/>
    </source>
</evidence>
<evidence type="ECO:0000256" key="13">
    <source>
        <dbReference type="ARBA" id="ARBA00061616"/>
    </source>
</evidence>
<dbReference type="Pfam" id="PF13242">
    <property type="entry name" value="Hydrolase_like"/>
    <property type="match status" value="1"/>
</dbReference>
<organism evidence="18 19">
    <name type="scientific">Advenella kashmirensis</name>
    <dbReference type="NCBI Taxonomy" id="310575"/>
    <lineage>
        <taxon>Bacteria</taxon>
        <taxon>Pseudomonadati</taxon>
        <taxon>Pseudomonadota</taxon>
        <taxon>Betaproteobacteria</taxon>
        <taxon>Burkholderiales</taxon>
        <taxon>Alcaligenaceae</taxon>
    </lineage>
</organism>
<feature type="binding site" evidence="17">
    <location>
        <position position="91"/>
    </location>
    <ligand>
        <name>Zn(2+)</name>
        <dbReference type="ChEBI" id="CHEBI:29105"/>
    </ligand>
</feature>
<evidence type="ECO:0000256" key="12">
    <source>
        <dbReference type="ARBA" id="ARBA00023277"/>
    </source>
</evidence>
<feature type="binding site" evidence="17">
    <location>
        <position position="9"/>
    </location>
    <ligand>
        <name>Mg(2+)</name>
        <dbReference type="ChEBI" id="CHEBI:18420"/>
    </ligand>
</feature>
<proteinExistence type="inferred from homology"/>
<keyword evidence="11 17" id="KW-0460">Magnesium</keyword>
<dbReference type="AlphaFoldDB" id="A0A356LLK9"/>
<keyword evidence="8 17" id="KW-0479">Metal-binding</keyword>
<name>A0A356LLK9_9BURK</name>
<comment type="caution">
    <text evidence="18">The sequence shown here is derived from an EMBL/GenBank/DDBJ whole genome shotgun (WGS) entry which is preliminary data.</text>
</comment>
<dbReference type="GO" id="GO:0005737">
    <property type="term" value="C:cytoplasm"/>
    <property type="evidence" value="ECO:0007669"/>
    <property type="project" value="UniProtKB-SubCell"/>
</dbReference>
<dbReference type="Proteomes" id="UP000264036">
    <property type="component" value="Unassembled WGS sequence"/>
</dbReference>
<keyword evidence="12 14" id="KW-0119">Carbohydrate metabolism</keyword>
<evidence type="ECO:0000256" key="8">
    <source>
        <dbReference type="ARBA" id="ARBA00022723"/>
    </source>
</evidence>
<evidence type="ECO:0000313" key="19">
    <source>
        <dbReference type="Proteomes" id="UP000264036"/>
    </source>
</evidence>
<dbReference type="SUPFAM" id="SSF56784">
    <property type="entry name" value="HAD-like"/>
    <property type="match status" value="1"/>
</dbReference>
<dbReference type="PANTHER" id="PTHR42891">
    <property type="entry name" value="D-GLYCERO-BETA-D-MANNO-HEPTOSE-1,7-BISPHOSPHATE 7-PHOSPHATASE"/>
    <property type="match status" value="1"/>
</dbReference>
<dbReference type="NCBIfam" id="TIGR01656">
    <property type="entry name" value="Histidinol-ppas"/>
    <property type="match status" value="1"/>
</dbReference>
<protein>
    <recommendedName>
        <fullName evidence="14">D,D-heptose 1,7-bisphosphate phosphatase</fullName>
        <ecNumber evidence="14">3.1.3.-</ecNumber>
    </recommendedName>
</protein>
<sequence>MKLAILDRDGVINEDRPDFIKSADEWVALPGSLEAIARLSRAGWKVVVATNQSGLGRGLFTPDDLTAIHQKMQQQLAALGGHIDAIFMCPHLPDAGCSCRKPLPGMFLEILKRYDAPAHEVVCVGDSLRDITAAHVAGCQTWLVETGNGQKTRNDPGLPESVQIRPTLADVVESWLTES</sequence>
<dbReference type="GO" id="GO:0005975">
    <property type="term" value="P:carbohydrate metabolic process"/>
    <property type="evidence" value="ECO:0007669"/>
    <property type="project" value="InterPro"/>
</dbReference>
<keyword evidence="9 14" id="KW-0378">Hydrolase</keyword>
<feature type="site" description="Stabilizes the phosphoryl group" evidence="16">
    <location>
        <position position="101"/>
    </location>
</feature>
<comment type="catalytic activity">
    <reaction evidence="1">
        <text>D-glycero-beta-D-manno-heptose 1,7-bisphosphate + H2O = D-glycero-beta-D-manno-heptose 1-phosphate + phosphate</text>
        <dbReference type="Rhea" id="RHEA:28518"/>
        <dbReference type="ChEBI" id="CHEBI:15377"/>
        <dbReference type="ChEBI" id="CHEBI:43474"/>
        <dbReference type="ChEBI" id="CHEBI:60208"/>
        <dbReference type="ChEBI" id="CHEBI:61593"/>
        <dbReference type="EC" id="3.1.3.82"/>
    </reaction>
</comment>
<evidence type="ECO:0000256" key="16">
    <source>
        <dbReference type="PIRSR" id="PIRSR004682-3"/>
    </source>
</evidence>
<evidence type="ECO:0000256" key="15">
    <source>
        <dbReference type="PIRSR" id="PIRSR004682-1"/>
    </source>
</evidence>
<evidence type="ECO:0000256" key="4">
    <source>
        <dbReference type="ARBA" id="ARBA00004496"/>
    </source>
</evidence>
<evidence type="ECO:0000256" key="14">
    <source>
        <dbReference type="PIRNR" id="PIRNR004682"/>
    </source>
</evidence>
<dbReference type="PIRSF" id="PIRSF004682">
    <property type="entry name" value="GmhB"/>
    <property type="match status" value="1"/>
</dbReference>
<evidence type="ECO:0000256" key="3">
    <source>
        <dbReference type="ARBA" id="ARBA00001947"/>
    </source>
</evidence>
<dbReference type="EC" id="3.1.3.-" evidence="14"/>
<dbReference type="InterPro" id="IPR004446">
    <property type="entry name" value="Heptose_bisP_phosphatase"/>
</dbReference>
<dbReference type="InterPro" id="IPR023214">
    <property type="entry name" value="HAD_sf"/>
</dbReference>
<evidence type="ECO:0000256" key="7">
    <source>
        <dbReference type="ARBA" id="ARBA00022490"/>
    </source>
</evidence>
<feature type="binding site" evidence="17">
    <location>
        <position position="99"/>
    </location>
    <ligand>
        <name>Zn(2+)</name>
        <dbReference type="ChEBI" id="CHEBI:29105"/>
    </ligand>
</feature>
<keyword evidence="7 14" id="KW-0963">Cytoplasm</keyword>
<feature type="active site" description="Nucleophile" evidence="15">
    <location>
        <position position="7"/>
    </location>
</feature>
<dbReference type="PANTHER" id="PTHR42891:SF1">
    <property type="entry name" value="D-GLYCERO-BETA-D-MANNO-HEPTOSE-1,7-BISPHOSPHATE 7-PHOSPHATASE"/>
    <property type="match status" value="1"/>
</dbReference>
<feature type="binding site" evidence="17">
    <location>
        <position position="97"/>
    </location>
    <ligand>
        <name>Zn(2+)</name>
        <dbReference type="ChEBI" id="CHEBI:29105"/>
    </ligand>
</feature>
<dbReference type="Gene3D" id="3.40.50.1000">
    <property type="entry name" value="HAD superfamily/HAD-like"/>
    <property type="match status" value="1"/>
</dbReference>
<dbReference type="CDD" id="cd07503">
    <property type="entry name" value="HAD_HisB-N"/>
    <property type="match status" value="1"/>
</dbReference>
<evidence type="ECO:0000256" key="6">
    <source>
        <dbReference type="ARBA" id="ARBA00011245"/>
    </source>
</evidence>
<evidence type="ECO:0000256" key="11">
    <source>
        <dbReference type="ARBA" id="ARBA00022842"/>
    </source>
</evidence>
<feature type="binding site" evidence="17">
    <location>
        <position position="126"/>
    </location>
    <ligand>
        <name>Mg(2+)</name>
        <dbReference type="ChEBI" id="CHEBI:18420"/>
    </ligand>
</feature>
<accession>A0A356LLK9</accession>
<feature type="site" description="Contributes to substrate recognition" evidence="16">
    <location>
        <position position="100"/>
    </location>
</feature>
<evidence type="ECO:0000256" key="1">
    <source>
        <dbReference type="ARBA" id="ARBA00001226"/>
    </source>
</evidence>
<evidence type="ECO:0000313" key="18">
    <source>
        <dbReference type="EMBL" id="HBP31782.1"/>
    </source>
</evidence>
<gene>
    <name evidence="18" type="ORF">DD666_20535</name>
</gene>
<comment type="subunit">
    <text evidence="6">Monomer.</text>
</comment>
<feature type="binding site" evidence="17">
    <location>
        <position position="89"/>
    </location>
    <ligand>
        <name>Zn(2+)</name>
        <dbReference type="ChEBI" id="CHEBI:29105"/>
    </ligand>
</feature>
<dbReference type="GO" id="GO:0034200">
    <property type="term" value="F:D-glycero-beta-D-manno-heptose 1,7-bisphosphate 7-phosphatase activity"/>
    <property type="evidence" value="ECO:0007669"/>
    <property type="project" value="UniProtKB-EC"/>
</dbReference>
<evidence type="ECO:0000256" key="5">
    <source>
        <dbReference type="ARBA" id="ARBA00004708"/>
    </source>
</evidence>
<dbReference type="InterPro" id="IPR036412">
    <property type="entry name" value="HAD-like_sf"/>
</dbReference>
<keyword evidence="10 17" id="KW-0862">Zinc</keyword>
<dbReference type="NCBIfam" id="TIGR01662">
    <property type="entry name" value="HAD-SF-IIIA"/>
    <property type="match status" value="1"/>
</dbReference>
<evidence type="ECO:0000256" key="9">
    <source>
        <dbReference type="ARBA" id="ARBA00022801"/>
    </source>
</evidence>
<dbReference type="InterPro" id="IPR006549">
    <property type="entry name" value="HAD-SF_hydro_IIIA"/>
</dbReference>
<dbReference type="EMBL" id="DOEK01000045">
    <property type="protein sequence ID" value="HBP31782.1"/>
    <property type="molecule type" value="Genomic_DNA"/>
</dbReference>
<feature type="active site" description="Proton donor" evidence="15">
    <location>
        <position position="9"/>
    </location>
</feature>
<comment type="cofactor">
    <cofactor evidence="2 17">
        <name>Mg(2+)</name>
        <dbReference type="ChEBI" id="CHEBI:18420"/>
    </cofactor>
</comment>
<dbReference type="NCBIfam" id="NF006506">
    <property type="entry name" value="PRK08942.1"/>
    <property type="match status" value="1"/>
</dbReference>
<reference evidence="18 19" key="1">
    <citation type="journal article" date="2018" name="Nat. Biotechnol.">
        <title>A standardized bacterial taxonomy based on genome phylogeny substantially revises the tree of life.</title>
        <authorList>
            <person name="Parks D.H."/>
            <person name="Chuvochina M."/>
            <person name="Waite D.W."/>
            <person name="Rinke C."/>
            <person name="Skarshewski A."/>
            <person name="Chaumeil P.A."/>
            <person name="Hugenholtz P."/>
        </authorList>
    </citation>
    <scope>NUCLEOTIDE SEQUENCE [LARGE SCALE GENOMIC DNA]</scope>
    <source>
        <strain evidence="18">UBA10707</strain>
    </source>
</reference>
<evidence type="ECO:0000256" key="2">
    <source>
        <dbReference type="ARBA" id="ARBA00001946"/>
    </source>
</evidence>
<evidence type="ECO:0000256" key="10">
    <source>
        <dbReference type="ARBA" id="ARBA00022833"/>
    </source>
</evidence>